<evidence type="ECO:0000256" key="1">
    <source>
        <dbReference type="ARBA" id="ARBA00004370"/>
    </source>
</evidence>
<accession>A0AAN1WK86</accession>
<evidence type="ECO:0000313" key="4">
    <source>
        <dbReference type="EMBL" id="BCD99114.1"/>
    </source>
</evidence>
<dbReference type="Proteomes" id="UP001320119">
    <property type="component" value="Chromosome"/>
</dbReference>
<dbReference type="InterPro" id="IPR000184">
    <property type="entry name" value="Bac_surfAg_D15"/>
</dbReference>
<dbReference type="Gene3D" id="2.40.160.50">
    <property type="entry name" value="membrane protein fhac: a member of the omp85/tpsb transporter family"/>
    <property type="match status" value="2"/>
</dbReference>
<dbReference type="EMBL" id="AP023086">
    <property type="protein sequence ID" value="BCD99114.1"/>
    <property type="molecule type" value="Genomic_DNA"/>
</dbReference>
<comment type="subcellular location">
    <subcellularLocation>
        <location evidence="1">Membrane</location>
    </subcellularLocation>
</comment>
<dbReference type="RefSeq" id="WP_236984055.1">
    <property type="nucleotide sequence ID" value="NZ_AP023086.1"/>
</dbReference>
<name>A0AAN1WK86_9GAMM</name>
<organism evidence="4 5">
    <name type="scientific">Marinagarivorans cellulosilyticus</name>
    <dbReference type="NCBI Taxonomy" id="2721545"/>
    <lineage>
        <taxon>Bacteria</taxon>
        <taxon>Pseudomonadati</taxon>
        <taxon>Pseudomonadota</taxon>
        <taxon>Gammaproteobacteria</taxon>
        <taxon>Cellvibrionales</taxon>
        <taxon>Cellvibrionaceae</taxon>
        <taxon>Marinagarivorans</taxon>
    </lineage>
</organism>
<keyword evidence="2" id="KW-0472">Membrane</keyword>
<sequence>MNLVYNLVKRAQAYVHLVYGFARQYTVSSLLLLLLVPVAPICAQPLLVDKFSAKDDCLSFNVSRSEYQQHLLSNRHSDNRFSDYQQMVIETIAFDRVDVFDVANPDENNPLYRFVNSLNMRTRESTLRPQLQFAEGDALDPATVTEAERNLRAQSYLSDAFIMPVATCNNRVHLLVVTKDAWTTQPIVSASREGGQSKSRVGLVEGNFLGSGSEISVVLTKDDQRSSVAYRFEKDYILGKPLSLGFGFSDNSDGYARSFRFAKPFYTDATVSSFEFSVDQNRARVTTEQNGKEVAAYDIDSDEKTVFAAFQQRFNAGSVSRIYAGITQRQELYAGFTGEDALQPQKLDDLSFPWLALEHQSTDYVVMKNINYIESVEDLRVGAYWQASMGYSPENKNQRAAVVGSGTYKQLFTLPKAVFSIVSSLDVIHYKDNGSVNEQSDTYYSALLSADYRWLLDERQRLVAIGKYQQSQVAGIHDALSLGGAALVRGYPADYVLGNKVYGGSFEYRYHTDWHLLNIIRIGWVGYVDVATLRNDHFAIDNGGYDGELLSNVGVGLRIMSSKTHVSNIVHIDLAAPTGYKKEAGNYQLLLRAEQRF</sequence>
<feature type="domain" description="Bacterial surface antigen (D15)" evidence="3">
    <location>
        <begin position="207"/>
        <end position="562"/>
    </location>
</feature>
<dbReference type="GO" id="GO:0019867">
    <property type="term" value="C:outer membrane"/>
    <property type="evidence" value="ECO:0007669"/>
    <property type="project" value="InterPro"/>
</dbReference>
<dbReference type="Pfam" id="PF01103">
    <property type="entry name" value="Omp85"/>
    <property type="match status" value="1"/>
</dbReference>
<dbReference type="KEGG" id="marq:MARGE09_P3315"/>
<keyword evidence="5" id="KW-1185">Reference proteome</keyword>
<dbReference type="AlphaFoldDB" id="A0AAN1WK86"/>
<evidence type="ECO:0000256" key="2">
    <source>
        <dbReference type="ARBA" id="ARBA00023136"/>
    </source>
</evidence>
<protein>
    <recommendedName>
        <fullName evidence="3">Bacterial surface antigen (D15) domain-containing protein</fullName>
    </recommendedName>
</protein>
<evidence type="ECO:0000259" key="3">
    <source>
        <dbReference type="Pfam" id="PF01103"/>
    </source>
</evidence>
<gene>
    <name evidence="4" type="ORF">MARGE09_P3315</name>
</gene>
<reference evidence="4 5" key="1">
    <citation type="journal article" date="2022" name="IScience">
        <title>An ultrasensitive nanofiber-based assay for enzymatic hydrolysis and deep-sea microbial degradation of cellulose.</title>
        <authorList>
            <person name="Tsudome M."/>
            <person name="Tachioka M."/>
            <person name="Miyazaki M."/>
            <person name="Uchimura K."/>
            <person name="Tsuda M."/>
            <person name="Takaki Y."/>
            <person name="Deguchi S."/>
        </authorList>
    </citation>
    <scope>NUCLEOTIDE SEQUENCE [LARGE SCALE GENOMIC DNA]</scope>
    <source>
        <strain evidence="4 5">GE09</strain>
    </source>
</reference>
<proteinExistence type="predicted"/>
<evidence type="ECO:0000313" key="5">
    <source>
        <dbReference type="Proteomes" id="UP001320119"/>
    </source>
</evidence>